<comment type="caution">
    <text evidence="10">The sequence shown here is derived from an EMBL/GenBank/DDBJ whole genome shotgun (WGS) entry which is preliminary data.</text>
</comment>
<evidence type="ECO:0000256" key="8">
    <source>
        <dbReference type="SAM" id="MobiDB-lite"/>
    </source>
</evidence>
<dbReference type="InterPro" id="IPR006507">
    <property type="entry name" value="UPF0283"/>
</dbReference>
<evidence type="ECO:0000256" key="9">
    <source>
        <dbReference type="SAM" id="Phobius"/>
    </source>
</evidence>
<dbReference type="AlphaFoldDB" id="A0A175R850"/>
<evidence type="ECO:0000256" key="6">
    <source>
        <dbReference type="ARBA" id="ARBA00022989"/>
    </source>
</evidence>
<dbReference type="Proteomes" id="UP000078272">
    <property type="component" value="Unassembled WGS sequence"/>
</dbReference>
<organism evidence="10 11">
    <name type="scientific">Aureimonas ureilytica</name>
    <dbReference type="NCBI Taxonomy" id="401562"/>
    <lineage>
        <taxon>Bacteria</taxon>
        <taxon>Pseudomonadati</taxon>
        <taxon>Pseudomonadota</taxon>
        <taxon>Alphaproteobacteria</taxon>
        <taxon>Hyphomicrobiales</taxon>
        <taxon>Aurantimonadaceae</taxon>
        <taxon>Aureimonas</taxon>
    </lineage>
</organism>
<evidence type="ECO:0000256" key="2">
    <source>
        <dbReference type="ARBA" id="ARBA00008255"/>
    </source>
</evidence>
<comment type="similarity">
    <text evidence="2">Belongs to the UPF0283 family.</text>
</comment>
<dbReference type="OrthoDB" id="9816060at2"/>
<evidence type="ECO:0000313" key="10">
    <source>
        <dbReference type="EMBL" id="KTQ95178.1"/>
    </source>
</evidence>
<evidence type="ECO:0000313" key="11">
    <source>
        <dbReference type="Proteomes" id="UP000078272"/>
    </source>
</evidence>
<keyword evidence="4" id="KW-0997">Cell inner membrane</keyword>
<evidence type="ECO:0000256" key="1">
    <source>
        <dbReference type="ARBA" id="ARBA00004429"/>
    </source>
</evidence>
<dbReference type="InterPro" id="IPR021147">
    <property type="entry name" value="DUF697"/>
</dbReference>
<evidence type="ECO:0000256" key="3">
    <source>
        <dbReference type="ARBA" id="ARBA00022475"/>
    </source>
</evidence>
<sequence>MSEDTPRRPAAFRIDPASTPAPPREEPTRAPRAIADLQRITIEPDEALEMEAAKALDAAPATARRRRGFSFGKIFLGALSAIVSLAFGLALDAFIRDLFARADWLGWLALGLSAAALFGLLGVIGREVRGLLRLNTVEKERREGLEAYRTDDERKARSVVSRLVSILSSRPETAGGRARLKDTADDIIDGRDLIGLAERELLLPLDAKARALVLASSKRVSVVTAVSPRAVVDLAFVLFETLRVIRMVSELYGARPGTIGLVRLTRDVLAHLAVTGSIAVGDSLVQQVVGHGLAARLSSKLGEGVVNGLLTARVGLAAMDLCRPLPFLSVQRPKIGDFLRDLTPGSGETSR</sequence>
<dbReference type="PANTHER" id="PTHR39342:SF1">
    <property type="entry name" value="UPF0283 MEMBRANE PROTEIN YCJF"/>
    <property type="match status" value="1"/>
</dbReference>
<evidence type="ECO:0000256" key="7">
    <source>
        <dbReference type="ARBA" id="ARBA00023136"/>
    </source>
</evidence>
<keyword evidence="6 9" id="KW-1133">Transmembrane helix</keyword>
<reference evidence="10 11" key="1">
    <citation type="journal article" date="2016" name="Front. Microbiol.">
        <title>Genomic Resource of Rice Seed Associated Bacteria.</title>
        <authorList>
            <person name="Midha S."/>
            <person name="Bansal K."/>
            <person name="Sharma S."/>
            <person name="Kumar N."/>
            <person name="Patil P.P."/>
            <person name="Chaudhry V."/>
            <person name="Patil P.B."/>
        </authorList>
    </citation>
    <scope>NUCLEOTIDE SEQUENCE [LARGE SCALE GENOMIC DNA]</scope>
    <source>
        <strain evidence="10 11">NS226</strain>
    </source>
</reference>
<dbReference type="Pfam" id="PF05128">
    <property type="entry name" value="DUF697"/>
    <property type="match status" value="1"/>
</dbReference>
<keyword evidence="3" id="KW-1003">Cell membrane</keyword>
<dbReference type="GO" id="GO:0005886">
    <property type="term" value="C:plasma membrane"/>
    <property type="evidence" value="ECO:0007669"/>
    <property type="project" value="UniProtKB-SubCell"/>
</dbReference>
<dbReference type="PATRIC" id="fig|401562.3.peg.2264"/>
<feature type="transmembrane region" description="Helical" evidence="9">
    <location>
        <begin position="74"/>
        <end position="95"/>
    </location>
</feature>
<dbReference type="NCBIfam" id="TIGR01620">
    <property type="entry name" value="hyp_HI0043"/>
    <property type="match status" value="1"/>
</dbReference>
<dbReference type="STRING" id="401562.NS365_07170"/>
<protein>
    <submittedName>
        <fullName evidence="10">Membrane protein</fullName>
    </submittedName>
</protein>
<evidence type="ECO:0000256" key="4">
    <source>
        <dbReference type="ARBA" id="ARBA00022519"/>
    </source>
</evidence>
<proteinExistence type="inferred from homology"/>
<comment type="subcellular location">
    <subcellularLocation>
        <location evidence="1">Cell inner membrane</location>
        <topology evidence="1">Multi-pass membrane protein</topology>
    </subcellularLocation>
</comment>
<keyword evidence="7 9" id="KW-0472">Membrane</keyword>
<accession>A0A175R850</accession>
<feature type="transmembrane region" description="Helical" evidence="9">
    <location>
        <begin position="107"/>
        <end position="125"/>
    </location>
</feature>
<dbReference type="EMBL" id="LDPZ01000024">
    <property type="protein sequence ID" value="KTQ95178.1"/>
    <property type="molecule type" value="Genomic_DNA"/>
</dbReference>
<dbReference type="RefSeq" id="WP_058635406.1">
    <property type="nucleotide sequence ID" value="NZ_LDPZ01000024.1"/>
</dbReference>
<keyword evidence="5 9" id="KW-0812">Transmembrane</keyword>
<feature type="region of interest" description="Disordered" evidence="8">
    <location>
        <begin position="1"/>
        <end position="32"/>
    </location>
</feature>
<name>A0A175R850_9HYPH</name>
<evidence type="ECO:0000256" key="5">
    <source>
        <dbReference type="ARBA" id="ARBA00022692"/>
    </source>
</evidence>
<gene>
    <name evidence="10" type="ORF">NS226_13465</name>
</gene>
<dbReference type="PANTHER" id="PTHR39342">
    <property type="entry name" value="UPF0283 MEMBRANE PROTEIN YCJF"/>
    <property type="match status" value="1"/>
</dbReference>